<feature type="transmembrane region" description="Helical" evidence="8">
    <location>
        <begin position="153"/>
        <end position="177"/>
    </location>
</feature>
<dbReference type="GO" id="GO:0005886">
    <property type="term" value="C:plasma membrane"/>
    <property type="evidence" value="ECO:0007669"/>
    <property type="project" value="UniProtKB-SubCell"/>
</dbReference>
<evidence type="ECO:0000256" key="2">
    <source>
        <dbReference type="ARBA" id="ARBA00022448"/>
    </source>
</evidence>
<dbReference type="Pfam" id="PF00324">
    <property type="entry name" value="AA_permease"/>
    <property type="match status" value="1"/>
</dbReference>
<evidence type="ECO:0000256" key="5">
    <source>
        <dbReference type="ARBA" id="ARBA00022970"/>
    </source>
</evidence>
<comment type="caution">
    <text evidence="10">The sequence shown here is derived from an EMBL/GenBank/DDBJ whole genome shotgun (WGS) entry which is preliminary data.</text>
</comment>
<feature type="transmembrane region" description="Helical" evidence="8">
    <location>
        <begin position="92"/>
        <end position="119"/>
    </location>
</feature>
<dbReference type="PIRSF" id="PIRSF006060">
    <property type="entry name" value="AA_transporter"/>
    <property type="match status" value="1"/>
</dbReference>
<feature type="transmembrane region" description="Helical" evidence="8">
    <location>
        <begin position="281"/>
        <end position="303"/>
    </location>
</feature>
<evidence type="ECO:0000256" key="8">
    <source>
        <dbReference type="SAM" id="Phobius"/>
    </source>
</evidence>
<evidence type="ECO:0000256" key="3">
    <source>
        <dbReference type="ARBA" id="ARBA00022475"/>
    </source>
</evidence>
<dbReference type="PANTHER" id="PTHR43495:SF5">
    <property type="entry name" value="GAMMA-AMINOBUTYRIC ACID PERMEASE"/>
    <property type="match status" value="1"/>
</dbReference>
<evidence type="ECO:0000256" key="1">
    <source>
        <dbReference type="ARBA" id="ARBA00004651"/>
    </source>
</evidence>
<feature type="domain" description="Amino acid permease/ SLC12A" evidence="9">
    <location>
        <begin position="18"/>
        <end position="418"/>
    </location>
</feature>
<keyword evidence="4 8" id="KW-0812">Transmembrane</keyword>
<comment type="subcellular location">
    <subcellularLocation>
        <location evidence="1">Cell membrane</location>
        <topology evidence="1">Multi-pass membrane protein</topology>
    </subcellularLocation>
</comment>
<dbReference type="InterPro" id="IPR004840">
    <property type="entry name" value="Amino_acid_permease_CS"/>
</dbReference>
<name>A0A081L8X1_9BACI</name>
<feature type="transmembrane region" description="Helical" evidence="8">
    <location>
        <begin position="125"/>
        <end position="141"/>
    </location>
</feature>
<feature type="transmembrane region" description="Helical" evidence="8">
    <location>
        <begin position="422"/>
        <end position="441"/>
    </location>
</feature>
<evidence type="ECO:0000256" key="6">
    <source>
        <dbReference type="ARBA" id="ARBA00022989"/>
    </source>
</evidence>
<evidence type="ECO:0000259" key="9">
    <source>
        <dbReference type="Pfam" id="PF00324"/>
    </source>
</evidence>
<keyword evidence="11" id="KW-1185">Reference proteome</keyword>
<keyword evidence="2" id="KW-0813">Transport</keyword>
<accession>A0A081L8X1</accession>
<dbReference type="FunFam" id="1.20.1740.10:FF:000001">
    <property type="entry name" value="Amino acid permease"/>
    <property type="match status" value="1"/>
</dbReference>
<evidence type="ECO:0000313" key="10">
    <source>
        <dbReference type="EMBL" id="KEP25697.1"/>
    </source>
</evidence>
<dbReference type="GO" id="GO:0006865">
    <property type="term" value="P:amino acid transport"/>
    <property type="evidence" value="ECO:0007669"/>
    <property type="project" value="UniProtKB-KW"/>
</dbReference>
<dbReference type="Gene3D" id="1.20.1740.10">
    <property type="entry name" value="Amino acid/polyamine transporter I"/>
    <property type="match status" value="1"/>
</dbReference>
<dbReference type="InterPro" id="IPR004841">
    <property type="entry name" value="AA-permease/SLC12A_dom"/>
</dbReference>
<dbReference type="PROSITE" id="PS00218">
    <property type="entry name" value="AMINO_ACID_PERMEASE_1"/>
    <property type="match status" value="1"/>
</dbReference>
<feature type="transmembrane region" description="Helical" evidence="8">
    <location>
        <begin position="242"/>
        <end position="261"/>
    </location>
</feature>
<keyword evidence="5" id="KW-0029">Amino-acid transport</keyword>
<reference evidence="10 11" key="1">
    <citation type="submission" date="2012-09" db="EMBL/GenBank/DDBJ databases">
        <title>Genome Sequence of Bacillus sp. DW5-4.</title>
        <authorList>
            <person name="Lai Q."/>
            <person name="Liu Y."/>
            <person name="Shao Z."/>
        </authorList>
    </citation>
    <scope>NUCLEOTIDE SEQUENCE [LARGE SCALE GENOMIC DNA]</scope>
    <source>
        <strain evidence="10 11">DW5-4</strain>
    </source>
</reference>
<evidence type="ECO:0000256" key="7">
    <source>
        <dbReference type="ARBA" id="ARBA00023136"/>
    </source>
</evidence>
<feature type="transmembrane region" description="Helical" evidence="8">
    <location>
        <begin position="197"/>
        <end position="221"/>
    </location>
</feature>
<keyword evidence="7 8" id="KW-0472">Membrane</keyword>
<organism evidence="10 11">
    <name type="scientific">Bacillus zhangzhouensis</name>
    <dbReference type="NCBI Taxonomy" id="1178540"/>
    <lineage>
        <taxon>Bacteria</taxon>
        <taxon>Bacillati</taxon>
        <taxon>Bacillota</taxon>
        <taxon>Bacilli</taxon>
        <taxon>Bacillales</taxon>
        <taxon>Bacillaceae</taxon>
        <taxon>Bacillus</taxon>
    </lineage>
</organism>
<keyword evidence="3" id="KW-1003">Cell membrane</keyword>
<dbReference type="eggNOG" id="COG1113">
    <property type="taxonomic scope" value="Bacteria"/>
</dbReference>
<keyword evidence="6 8" id="KW-1133">Transmembrane helix</keyword>
<feature type="transmembrane region" description="Helical" evidence="8">
    <location>
        <begin position="21"/>
        <end position="42"/>
    </location>
</feature>
<feature type="transmembrane region" description="Helical" evidence="8">
    <location>
        <begin position="329"/>
        <end position="349"/>
    </location>
</feature>
<dbReference type="AlphaFoldDB" id="A0A081L8X1"/>
<feature type="transmembrane region" description="Helical" evidence="8">
    <location>
        <begin position="48"/>
        <end position="72"/>
    </location>
</feature>
<sequence>MSANQEQQELKKLLSPRHIRMIALGGVIGTGIFKGSADTIGLAGPGVIFSYVFAGLLLLIVMAALAEMAIVYPGNNLRDLIQIALGQRFSFVVGWVYCFMWLTVCVIEIIAAGSLLQYWMPNVPLWSLCLLCSLLVIGINLNNVKYFGEIEFWFAGMKIFVIIVFIILGAALLFGIIPNEQSTPALTNYQNFIPNGWGAIFASLLVVIFSYGGSELIGLTITETKDAEKVLPGVVKSMMWRIILFYTLPILIICGLIPWNQIDPNNSPFVQVFSAAGMQGASHFINFVLITAVLSAANSGIYGTTRMIHSLSKSDGGPKKLAQVNKRGVPILSLWVTVLFLLVGTFFAYLYPDQIFSYMLAIPGFAVSLIWISICLAHLKLRPTYPQEPYFKVWLFPYLTLFAGLVLSLSFVLFLFRQENLPSSIISIGFLVAAIIASFLMKKKA</sequence>
<evidence type="ECO:0000256" key="4">
    <source>
        <dbReference type="ARBA" id="ARBA00022692"/>
    </source>
</evidence>
<protein>
    <submittedName>
        <fullName evidence="10">GABA permease (4-amino butyrate transport carrier)</fullName>
    </submittedName>
</protein>
<feature type="transmembrane region" description="Helical" evidence="8">
    <location>
        <begin position="355"/>
        <end position="381"/>
    </location>
</feature>
<feature type="transmembrane region" description="Helical" evidence="8">
    <location>
        <begin position="393"/>
        <end position="416"/>
    </location>
</feature>
<dbReference type="PANTHER" id="PTHR43495">
    <property type="entry name" value="GABA PERMEASE"/>
    <property type="match status" value="1"/>
</dbReference>
<proteinExistence type="predicted"/>
<dbReference type="Proteomes" id="UP000028091">
    <property type="component" value="Unassembled WGS sequence"/>
</dbReference>
<dbReference type="GO" id="GO:0055085">
    <property type="term" value="P:transmembrane transport"/>
    <property type="evidence" value="ECO:0007669"/>
    <property type="project" value="InterPro"/>
</dbReference>
<dbReference type="RefSeq" id="WP_034323400.1">
    <property type="nucleotide sequence ID" value="NZ_JBCMYH010000027.1"/>
</dbReference>
<gene>
    <name evidence="10" type="ORF">BA70_06340</name>
</gene>
<dbReference type="OrthoDB" id="9780162at2"/>
<dbReference type="EMBL" id="JOTP01000018">
    <property type="protein sequence ID" value="KEP25697.1"/>
    <property type="molecule type" value="Genomic_DNA"/>
</dbReference>
<evidence type="ECO:0000313" key="11">
    <source>
        <dbReference type="Proteomes" id="UP000028091"/>
    </source>
</evidence>